<dbReference type="AlphaFoldDB" id="A0A841BWH2"/>
<comment type="similarity">
    <text evidence="1">Belongs to the protein-tyrosine phosphatase family.</text>
</comment>
<name>A0A841BWH2_9ACTN</name>
<accession>A0A841BWH2</accession>
<dbReference type="PANTHER" id="PTHR31126:SF1">
    <property type="entry name" value="TYROSINE SPECIFIC PROTEIN PHOSPHATASES DOMAIN-CONTAINING PROTEIN"/>
    <property type="match status" value="1"/>
</dbReference>
<evidence type="ECO:0000313" key="4">
    <source>
        <dbReference type="Proteomes" id="UP000587527"/>
    </source>
</evidence>
<dbReference type="InterPro" id="IPR029021">
    <property type="entry name" value="Prot-tyrosine_phosphatase-like"/>
</dbReference>
<comment type="caution">
    <text evidence="3">The sequence shown here is derived from an EMBL/GenBank/DDBJ whole genome shotgun (WGS) entry which is preliminary data.</text>
</comment>
<dbReference type="GO" id="GO:0004721">
    <property type="term" value="F:phosphoprotein phosphatase activity"/>
    <property type="evidence" value="ECO:0007669"/>
    <property type="project" value="InterPro"/>
</dbReference>
<evidence type="ECO:0000259" key="2">
    <source>
        <dbReference type="PROSITE" id="PS50056"/>
    </source>
</evidence>
<evidence type="ECO:0000256" key="1">
    <source>
        <dbReference type="ARBA" id="ARBA00009580"/>
    </source>
</evidence>
<dbReference type="Pfam" id="PF13350">
    <property type="entry name" value="Y_phosphatase3"/>
    <property type="match status" value="1"/>
</dbReference>
<keyword evidence="4" id="KW-1185">Reference proteome</keyword>
<sequence>MNRLIEFESAFNFRDTGGYLGLDGRAVRHGRLFRSDALGRLGEADRPLFESLGIRAVIDLRRPTEVSAQGRAPEWPGFTWHNIAPDHPEWHPGDYDPDEGVARFLARRYLEIATQGVAGIVKVIGVIAEPEGTPVVVHCLAGKDRTGVVIALVLSLLGVEPEQIAADYALTNDTAVRVLAHLRAEEPEVVAREQPYALHTPSEAMELFLSELAERHGSIEAYLVGAGLTYDQITALRDNLLEP</sequence>
<dbReference type="PANTHER" id="PTHR31126">
    <property type="entry name" value="TYROSINE-PROTEIN PHOSPHATASE"/>
    <property type="match status" value="1"/>
</dbReference>
<dbReference type="PROSITE" id="PS00383">
    <property type="entry name" value="TYR_PHOSPHATASE_1"/>
    <property type="match status" value="1"/>
</dbReference>
<proteinExistence type="inferred from homology"/>
<dbReference type="RefSeq" id="WP_184840140.1">
    <property type="nucleotide sequence ID" value="NZ_JACHMN010000002.1"/>
</dbReference>
<gene>
    <name evidence="3" type="ORF">F4553_005207</name>
</gene>
<protein>
    <submittedName>
        <fullName evidence="3">Protein tyrosine/serine phosphatase</fullName>
    </submittedName>
</protein>
<dbReference type="InterPro" id="IPR016130">
    <property type="entry name" value="Tyr_Pase_AS"/>
</dbReference>
<dbReference type="InterPro" id="IPR026893">
    <property type="entry name" value="Tyr/Ser_Pase_IphP-type"/>
</dbReference>
<dbReference type="Gene3D" id="3.90.190.10">
    <property type="entry name" value="Protein tyrosine phosphatase superfamily"/>
    <property type="match status" value="1"/>
</dbReference>
<dbReference type="Proteomes" id="UP000587527">
    <property type="component" value="Unassembled WGS sequence"/>
</dbReference>
<organism evidence="3 4">
    <name type="scientific">Allocatelliglobosispora scoriae</name>
    <dbReference type="NCBI Taxonomy" id="643052"/>
    <lineage>
        <taxon>Bacteria</taxon>
        <taxon>Bacillati</taxon>
        <taxon>Actinomycetota</taxon>
        <taxon>Actinomycetes</taxon>
        <taxon>Micromonosporales</taxon>
        <taxon>Micromonosporaceae</taxon>
        <taxon>Allocatelliglobosispora</taxon>
    </lineage>
</organism>
<evidence type="ECO:0000313" key="3">
    <source>
        <dbReference type="EMBL" id="MBB5871828.1"/>
    </source>
</evidence>
<dbReference type="EMBL" id="JACHMN010000002">
    <property type="protein sequence ID" value="MBB5871828.1"/>
    <property type="molecule type" value="Genomic_DNA"/>
</dbReference>
<dbReference type="PROSITE" id="PS50056">
    <property type="entry name" value="TYR_PHOSPHATASE_2"/>
    <property type="match status" value="1"/>
</dbReference>
<dbReference type="InterPro" id="IPR000387">
    <property type="entry name" value="Tyr_Pase_dom"/>
</dbReference>
<dbReference type="SUPFAM" id="SSF52799">
    <property type="entry name" value="(Phosphotyrosine protein) phosphatases II"/>
    <property type="match status" value="1"/>
</dbReference>
<feature type="domain" description="Tyrosine specific protein phosphatases" evidence="2">
    <location>
        <begin position="121"/>
        <end position="197"/>
    </location>
</feature>
<reference evidence="3 4" key="1">
    <citation type="submission" date="2020-08" db="EMBL/GenBank/DDBJ databases">
        <title>Sequencing the genomes of 1000 actinobacteria strains.</title>
        <authorList>
            <person name="Klenk H.-P."/>
        </authorList>
    </citation>
    <scope>NUCLEOTIDE SEQUENCE [LARGE SCALE GENOMIC DNA]</scope>
    <source>
        <strain evidence="3 4">DSM 45362</strain>
    </source>
</reference>